<evidence type="ECO:0000313" key="10">
    <source>
        <dbReference type="EMBL" id="CAB4911589.1"/>
    </source>
</evidence>
<evidence type="ECO:0000313" key="11">
    <source>
        <dbReference type="EMBL" id="CAB4977011.1"/>
    </source>
</evidence>
<dbReference type="Pfam" id="PF00266">
    <property type="entry name" value="Aminotran_5"/>
    <property type="match status" value="1"/>
</dbReference>
<dbReference type="Gene3D" id="3.90.1150.10">
    <property type="entry name" value="Aspartate Aminotransferase, domain 1"/>
    <property type="match status" value="1"/>
</dbReference>
<comment type="similarity">
    <text evidence="2">Belongs to the class-V pyridoxal-phosphate-dependent aminotransferase family. NifS/IscS subfamily.</text>
</comment>
<evidence type="ECO:0000256" key="7">
    <source>
        <dbReference type="ARBA" id="ARBA00023014"/>
    </source>
</evidence>
<dbReference type="PANTHER" id="PTHR11601:SF34">
    <property type="entry name" value="CYSTEINE DESULFURASE"/>
    <property type="match status" value="1"/>
</dbReference>
<evidence type="ECO:0000256" key="6">
    <source>
        <dbReference type="ARBA" id="ARBA00023004"/>
    </source>
</evidence>
<feature type="domain" description="Aminotransferase class V" evidence="8">
    <location>
        <begin position="9"/>
        <end position="372"/>
    </location>
</feature>
<name>A0A6J7H7A4_9ZZZZ</name>
<dbReference type="InterPro" id="IPR015421">
    <property type="entry name" value="PyrdxlP-dep_Trfase_major"/>
</dbReference>
<dbReference type="Gene3D" id="3.40.640.10">
    <property type="entry name" value="Type I PLP-dependent aspartate aminotransferase-like (Major domain)"/>
    <property type="match status" value="1"/>
</dbReference>
<keyword evidence="4" id="KW-0479">Metal-binding</keyword>
<dbReference type="GO" id="GO:0046872">
    <property type="term" value="F:metal ion binding"/>
    <property type="evidence" value="ECO:0007669"/>
    <property type="project" value="UniProtKB-KW"/>
</dbReference>
<evidence type="ECO:0000313" key="9">
    <source>
        <dbReference type="EMBL" id="CAB4721629.1"/>
    </source>
</evidence>
<evidence type="ECO:0000256" key="2">
    <source>
        <dbReference type="ARBA" id="ARBA00006490"/>
    </source>
</evidence>
<dbReference type="PIRSF" id="PIRSF005572">
    <property type="entry name" value="NifS"/>
    <property type="match status" value="1"/>
</dbReference>
<evidence type="ECO:0000256" key="3">
    <source>
        <dbReference type="ARBA" id="ARBA00022679"/>
    </source>
</evidence>
<dbReference type="GO" id="GO:0051536">
    <property type="term" value="F:iron-sulfur cluster binding"/>
    <property type="evidence" value="ECO:0007669"/>
    <property type="project" value="UniProtKB-KW"/>
</dbReference>
<dbReference type="InterPro" id="IPR016454">
    <property type="entry name" value="Cysteine_dSase"/>
</dbReference>
<organism evidence="10">
    <name type="scientific">freshwater metagenome</name>
    <dbReference type="NCBI Taxonomy" id="449393"/>
    <lineage>
        <taxon>unclassified sequences</taxon>
        <taxon>metagenomes</taxon>
        <taxon>ecological metagenomes</taxon>
    </lineage>
</organism>
<dbReference type="InterPro" id="IPR015422">
    <property type="entry name" value="PyrdxlP-dep_Trfase_small"/>
</dbReference>
<dbReference type="Gene3D" id="1.10.260.50">
    <property type="match status" value="1"/>
</dbReference>
<keyword evidence="6" id="KW-0408">Iron</keyword>
<evidence type="ECO:0000256" key="5">
    <source>
        <dbReference type="ARBA" id="ARBA00022898"/>
    </source>
</evidence>
<reference evidence="10" key="1">
    <citation type="submission" date="2020-05" db="EMBL/GenBank/DDBJ databases">
        <authorList>
            <person name="Chiriac C."/>
            <person name="Salcher M."/>
            <person name="Ghai R."/>
            <person name="Kavagutti S V."/>
        </authorList>
    </citation>
    <scope>NUCLEOTIDE SEQUENCE</scope>
</reference>
<proteinExistence type="inferred from homology"/>
<comment type="cofactor">
    <cofactor evidence="1">
        <name>pyridoxal 5'-phosphate</name>
        <dbReference type="ChEBI" id="CHEBI:597326"/>
    </cofactor>
</comment>
<evidence type="ECO:0000259" key="8">
    <source>
        <dbReference type="Pfam" id="PF00266"/>
    </source>
</evidence>
<dbReference type="EMBL" id="CAFBOF010000015">
    <property type="protein sequence ID" value="CAB4977011.1"/>
    <property type="molecule type" value="Genomic_DNA"/>
</dbReference>
<keyword evidence="3" id="KW-0808">Transferase</keyword>
<evidence type="ECO:0000256" key="1">
    <source>
        <dbReference type="ARBA" id="ARBA00001933"/>
    </source>
</evidence>
<accession>A0A6J7H7A4</accession>
<dbReference type="EMBL" id="CAFBMM010000063">
    <property type="protein sequence ID" value="CAB4911589.1"/>
    <property type="molecule type" value="Genomic_DNA"/>
</dbReference>
<sequence>MLKDSDILYMDYAASTPMRVEAVDAMLPFLRESFANPSGSHAAARSAKTALEEAREQVASALGADSSEVIFTGGGTESDNLAVEGAARAARAAGVGDGVVVGAFEHKAVLAAADRLEAEGFRVSRIGATSAGAIDLDSLARALDANTVLVSVMMVNNEIGTIQPLDQVERIIAEHAPKARLHTDAVQAVPWIDVAGAGAGADLISISAHKFGGPKGVGALIARRGVALEPLIEGGGQESGWRAGTVNVAGVVAMATALTITVNNRAAEVAAVGALRDSLLAGLSSRIEGLVENGDREIKVAGNAHVAIVGVEAEVLLMALDRVGVCAAAGSSCSSGATEPSHVLAAMGMSESAARSSIRLSLGFASTKADVDGALERIPAVVAQLRTQVGAA</sequence>
<gene>
    <name evidence="9" type="ORF">UFOPK2683_00663</name>
    <name evidence="10" type="ORF">UFOPK3605_01149</name>
    <name evidence="11" type="ORF">UFOPK3897_00872</name>
</gene>
<protein>
    <submittedName>
        <fullName evidence="10">Unannotated protein</fullName>
    </submittedName>
</protein>
<dbReference type="InterPro" id="IPR015424">
    <property type="entry name" value="PyrdxlP-dep_Trfase"/>
</dbReference>
<dbReference type="GO" id="GO:0016740">
    <property type="term" value="F:transferase activity"/>
    <property type="evidence" value="ECO:0007669"/>
    <property type="project" value="UniProtKB-KW"/>
</dbReference>
<dbReference type="PANTHER" id="PTHR11601">
    <property type="entry name" value="CYSTEINE DESULFURYLASE FAMILY MEMBER"/>
    <property type="match status" value="1"/>
</dbReference>
<evidence type="ECO:0000256" key="4">
    <source>
        <dbReference type="ARBA" id="ARBA00022723"/>
    </source>
</evidence>
<keyword evidence="5" id="KW-0663">Pyridoxal phosphate</keyword>
<keyword evidence="7" id="KW-0411">Iron-sulfur</keyword>
<dbReference type="EMBL" id="CAEZYK010000029">
    <property type="protein sequence ID" value="CAB4721629.1"/>
    <property type="molecule type" value="Genomic_DNA"/>
</dbReference>
<dbReference type="SUPFAM" id="SSF53383">
    <property type="entry name" value="PLP-dependent transferases"/>
    <property type="match status" value="1"/>
</dbReference>
<dbReference type="InterPro" id="IPR000192">
    <property type="entry name" value="Aminotrans_V_dom"/>
</dbReference>
<dbReference type="AlphaFoldDB" id="A0A6J7H7A4"/>